<keyword evidence="4" id="KW-1185">Reference proteome</keyword>
<evidence type="ECO:0000259" key="2">
    <source>
        <dbReference type="Pfam" id="PF00857"/>
    </source>
</evidence>
<dbReference type="EMBL" id="FNAK01000004">
    <property type="protein sequence ID" value="SDE11782.1"/>
    <property type="molecule type" value="Genomic_DNA"/>
</dbReference>
<keyword evidence="1" id="KW-0378">Hydrolase</keyword>
<evidence type="ECO:0000313" key="3">
    <source>
        <dbReference type="EMBL" id="SDE11782.1"/>
    </source>
</evidence>
<reference evidence="3 4" key="1">
    <citation type="submission" date="2016-10" db="EMBL/GenBank/DDBJ databases">
        <authorList>
            <person name="de Groot N.N."/>
        </authorList>
    </citation>
    <scope>NUCLEOTIDE SEQUENCE [LARGE SCALE GENOMIC DNA]</scope>
    <source>
        <strain evidence="3 4">CGMCC 1.9109</strain>
    </source>
</reference>
<dbReference type="RefSeq" id="WP_139167569.1">
    <property type="nucleotide sequence ID" value="NZ_FNAK01000004.1"/>
</dbReference>
<evidence type="ECO:0000313" key="4">
    <source>
        <dbReference type="Proteomes" id="UP000183685"/>
    </source>
</evidence>
<dbReference type="InterPro" id="IPR050272">
    <property type="entry name" value="Isochorismatase-like_hydrls"/>
</dbReference>
<dbReference type="Pfam" id="PF00857">
    <property type="entry name" value="Isochorismatase"/>
    <property type="match status" value="1"/>
</dbReference>
<organism evidence="3 4">
    <name type="scientific">Kordiimonas lacus</name>
    <dbReference type="NCBI Taxonomy" id="637679"/>
    <lineage>
        <taxon>Bacteria</taxon>
        <taxon>Pseudomonadati</taxon>
        <taxon>Pseudomonadota</taxon>
        <taxon>Alphaproteobacteria</taxon>
        <taxon>Kordiimonadales</taxon>
        <taxon>Kordiimonadaceae</taxon>
        <taxon>Kordiimonas</taxon>
    </lineage>
</organism>
<name>A0A1G7AAD5_9PROT</name>
<dbReference type="AlphaFoldDB" id="A0A1G7AAD5"/>
<accession>A0A1G7AAD5</accession>
<dbReference type="CDD" id="cd00431">
    <property type="entry name" value="cysteine_hydrolases"/>
    <property type="match status" value="1"/>
</dbReference>
<gene>
    <name evidence="3" type="ORF">SAMN04488071_2155</name>
</gene>
<dbReference type="PANTHER" id="PTHR43540:SF1">
    <property type="entry name" value="ISOCHORISMATASE HYDROLASE"/>
    <property type="match status" value="1"/>
</dbReference>
<dbReference type="GO" id="GO:0016787">
    <property type="term" value="F:hydrolase activity"/>
    <property type="evidence" value="ECO:0007669"/>
    <property type="project" value="UniProtKB-KW"/>
</dbReference>
<evidence type="ECO:0000256" key="1">
    <source>
        <dbReference type="ARBA" id="ARBA00022801"/>
    </source>
</evidence>
<dbReference type="InterPro" id="IPR036380">
    <property type="entry name" value="Isochorismatase-like_sf"/>
</dbReference>
<dbReference type="Proteomes" id="UP000183685">
    <property type="component" value="Unassembled WGS sequence"/>
</dbReference>
<feature type="domain" description="Isochorismatase-like" evidence="2">
    <location>
        <begin position="61"/>
        <end position="210"/>
    </location>
</feature>
<dbReference type="STRING" id="637679.GCA_001550055_01702"/>
<dbReference type="InterPro" id="IPR000868">
    <property type="entry name" value="Isochorismatase-like_dom"/>
</dbReference>
<protein>
    <submittedName>
        <fullName evidence="3">Nicotinamidase-related amidase</fullName>
    </submittedName>
</protein>
<dbReference type="Gene3D" id="3.40.50.850">
    <property type="entry name" value="Isochorismatase-like"/>
    <property type="match status" value="1"/>
</dbReference>
<dbReference type="PANTHER" id="PTHR43540">
    <property type="entry name" value="PEROXYUREIDOACRYLATE/UREIDOACRYLATE AMIDOHYDROLASE-RELATED"/>
    <property type="match status" value="1"/>
</dbReference>
<proteinExistence type="predicted"/>
<dbReference type="OrthoDB" id="9807387at2"/>
<dbReference type="SUPFAM" id="SSF52499">
    <property type="entry name" value="Isochorismatase-like hydrolases"/>
    <property type="match status" value="1"/>
</dbReference>
<sequence>MTKPDITEKGTDERPTVPALLCIDLQYLGTTEGYGIFENHRKTGWKEEDIQYYLDRVLKLVLPNVVRLQSAFRNKQLEVIHCRICSLTQDGRDRSPEHVRLGLHAPPHSKLAQFLPQVAPIDDELVLSKTASGIFTSTNLHYLLGNLGITNLYVAGVYTNECVSSAVRSASDLGYRPTLVSDATAAISSAMQEASLLTLEDRYARIKETDEVCEEIS</sequence>